<evidence type="ECO:0000256" key="1">
    <source>
        <dbReference type="SAM" id="SignalP"/>
    </source>
</evidence>
<feature type="domain" description="Thioredoxin" evidence="2">
    <location>
        <begin position="15"/>
        <end position="153"/>
    </location>
</feature>
<evidence type="ECO:0000259" key="2">
    <source>
        <dbReference type="PROSITE" id="PS51352"/>
    </source>
</evidence>
<dbReference type="AlphaFoldDB" id="A0A9D7XP60"/>
<dbReference type="InterPro" id="IPR013766">
    <property type="entry name" value="Thioredoxin_domain"/>
</dbReference>
<protein>
    <submittedName>
        <fullName evidence="3">Thioredoxin family protein</fullName>
    </submittedName>
</protein>
<proteinExistence type="predicted"/>
<accession>A0A9D7XP60</accession>
<comment type="caution">
    <text evidence="3">The sequence shown here is derived from an EMBL/GenBank/DDBJ whole genome shotgun (WGS) entry which is preliminary data.</text>
</comment>
<feature type="chain" id="PRO_5038431797" evidence="1">
    <location>
        <begin position="22"/>
        <end position="165"/>
    </location>
</feature>
<dbReference type="InterPro" id="IPR012336">
    <property type="entry name" value="Thioredoxin-like_fold"/>
</dbReference>
<sequence length="165" mass="18499">MKWYTYVILSSLFLFTASACAPTYYNPIVVRPASCSRQMQFAESPDLGYILAFADKMEKPVFLDFYAPWIPTCKRIDENVFTQGAVAAYFNQNFVNYKVNAGGTSPGPQITDMYGVTTFPTFIFVDGKGKIMLRHEGYVTADQLLEMGQFLHHAGDEDVLSLGTK</sequence>
<dbReference type="Gene3D" id="3.40.30.10">
    <property type="entry name" value="Glutaredoxin"/>
    <property type="match status" value="1"/>
</dbReference>
<evidence type="ECO:0000313" key="4">
    <source>
        <dbReference type="Proteomes" id="UP000808337"/>
    </source>
</evidence>
<keyword evidence="1" id="KW-0732">Signal</keyword>
<dbReference type="EMBL" id="JADKGY010000001">
    <property type="protein sequence ID" value="MBK9981686.1"/>
    <property type="molecule type" value="Genomic_DNA"/>
</dbReference>
<dbReference type="InterPro" id="IPR036249">
    <property type="entry name" value="Thioredoxin-like_sf"/>
</dbReference>
<dbReference type="PROSITE" id="PS51352">
    <property type="entry name" value="THIOREDOXIN_2"/>
    <property type="match status" value="1"/>
</dbReference>
<evidence type="ECO:0000313" key="3">
    <source>
        <dbReference type="EMBL" id="MBK9981686.1"/>
    </source>
</evidence>
<dbReference type="Pfam" id="PF13098">
    <property type="entry name" value="Thioredoxin_2"/>
    <property type="match status" value="1"/>
</dbReference>
<feature type="signal peptide" evidence="1">
    <location>
        <begin position="1"/>
        <end position="21"/>
    </location>
</feature>
<organism evidence="3 4">
    <name type="scientific">Candidatus Opimibacter skivensis</name>
    <dbReference type="NCBI Taxonomy" id="2982028"/>
    <lineage>
        <taxon>Bacteria</taxon>
        <taxon>Pseudomonadati</taxon>
        <taxon>Bacteroidota</taxon>
        <taxon>Saprospiria</taxon>
        <taxon>Saprospirales</taxon>
        <taxon>Saprospiraceae</taxon>
        <taxon>Candidatus Opimibacter</taxon>
    </lineage>
</organism>
<name>A0A9D7XP60_9BACT</name>
<dbReference type="SUPFAM" id="SSF52833">
    <property type="entry name" value="Thioredoxin-like"/>
    <property type="match status" value="1"/>
</dbReference>
<reference evidence="3 4" key="1">
    <citation type="submission" date="2020-10" db="EMBL/GenBank/DDBJ databases">
        <title>Connecting structure to function with the recovery of over 1000 high-quality activated sludge metagenome-assembled genomes encoding full-length rRNA genes using long-read sequencing.</title>
        <authorList>
            <person name="Singleton C.M."/>
            <person name="Petriglieri F."/>
            <person name="Kristensen J.M."/>
            <person name="Kirkegaard R.H."/>
            <person name="Michaelsen T.Y."/>
            <person name="Andersen M.H."/>
            <person name="Karst S.M."/>
            <person name="Dueholm M.S."/>
            <person name="Nielsen P.H."/>
            <person name="Albertsen M."/>
        </authorList>
    </citation>
    <scope>NUCLEOTIDE SEQUENCE [LARGE SCALE GENOMIC DNA]</scope>
    <source>
        <strain evidence="3">Ribe_18-Q3-R11-54_MAXAC.273</strain>
    </source>
</reference>
<dbReference type="PROSITE" id="PS51257">
    <property type="entry name" value="PROKAR_LIPOPROTEIN"/>
    <property type="match status" value="1"/>
</dbReference>
<gene>
    <name evidence="3" type="ORF">IPP15_04560</name>
</gene>
<dbReference type="Proteomes" id="UP000808337">
    <property type="component" value="Unassembled WGS sequence"/>
</dbReference>